<evidence type="ECO:0000313" key="2">
    <source>
        <dbReference type="EMBL" id="EES90359.1"/>
    </source>
</evidence>
<dbReference type="EMBL" id="ACSJ01000017">
    <property type="protein sequence ID" value="EES90359.1"/>
    <property type="molecule type" value="Genomic_DNA"/>
</dbReference>
<dbReference type="InterPro" id="IPR035897">
    <property type="entry name" value="Toll_tir_struct_dom_sf"/>
</dbReference>
<reference evidence="2 3" key="1">
    <citation type="submission" date="2009-10" db="EMBL/GenBank/DDBJ databases">
        <authorList>
            <person name="Shrivastava S."/>
            <person name="Brinkac L.B."/>
            <person name="Brown J.L."/>
            <person name="Bruce D.B."/>
            <person name="Detter C."/>
            <person name="Green L.D."/>
            <person name="Munk C.A."/>
            <person name="Rogers Y.C."/>
            <person name="Tapia R."/>
            <person name="Saunders E.S."/>
            <person name="Sims D.R."/>
            <person name="Smith L.A."/>
            <person name="Smith T.J."/>
            <person name="Sutton G."/>
            <person name="Brettin T."/>
        </authorList>
    </citation>
    <scope>NUCLEOTIDE SEQUENCE [LARGE SCALE GENOMIC DNA]</scope>
    <source>
        <strain evidence="3">D str. 1873</strain>
    </source>
</reference>
<dbReference type="Proteomes" id="UP000006160">
    <property type="component" value="Unassembled WGS sequence"/>
</dbReference>
<evidence type="ECO:0000259" key="1">
    <source>
        <dbReference type="PROSITE" id="PS51534"/>
    </source>
</evidence>
<feature type="domain" description="SEFIR" evidence="1">
    <location>
        <begin position="7"/>
        <end position="143"/>
    </location>
</feature>
<proteinExistence type="predicted"/>
<sequence length="487" mass="57824">MYKENNSKKVFISYSWSSEEYSTWVRLLAERLIGDGIEVILDQWDLKAGYDKFAFMEQMVTSKEIDKVLVICDKQYKEKADNRDGGVGIETQIITPKIYNQVKQEKFIPVIAEIDGEFESCMPNYMDGKIGVDLSNDNVFEYGYEELLRLIYNKPQYKKPQLGKKPSFLLQDDEVYFKTTNIVRQLKNALLNKPQQAEYFIDDFINEFFNELDKFKISYDETKKEGVIADEIICEKIDGMMILRNNYINILELLCKLKSDFDINIIIKLFENIYSYTQFQGSGTYSEVQFDQYKFFIREIFIYTISILLENRLFHKANILLQTRYFLKNKYDENNTGRLFPSLYLYVTTLDELRKNGLGINKISITADMLIKRSNINGKDYSQQIIGTDLLLHYISSIKNKNEVDYDKIWFPCMYIYINYYRNVEILQKMIRKNDFEQTKILFNVDNEEQMKELIKNYKNEYKGYNNSFESIPHISRFIDVDNIGKY</sequence>
<dbReference type="InterPro" id="IPR013568">
    <property type="entry name" value="SEFIR_dom"/>
</dbReference>
<gene>
    <name evidence="2" type="ORF">CLG_B2272</name>
</gene>
<protein>
    <submittedName>
        <fullName evidence="2">SEFIR domain protein</fullName>
    </submittedName>
</protein>
<accession>A0A9P2G5N2</accession>
<evidence type="ECO:0000313" key="3">
    <source>
        <dbReference type="Proteomes" id="UP000006160"/>
    </source>
</evidence>
<dbReference type="Gene3D" id="3.40.50.10140">
    <property type="entry name" value="Toll/interleukin-1 receptor homology (TIR) domain"/>
    <property type="match status" value="1"/>
</dbReference>
<organism evidence="2 3">
    <name type="scientific">Clostridium botulinum D str. 1873</name>
    <dbReference type="NCBI Taxonomy" id="592027"/>
    <lineage>
        <taxon>Bacteria</taxon>
        <taxon>Bacillati</taxon>
        <taxon>Bacillota</taxon>
        <taxon>Clostridia</taxon>
        <taxon>Eubacteriales</taxon>
        <taxon>Clostridiaceae</taxon>
        <taxon>Clostridium</taxon>
    </lineage>
</organism>
<name>A0A9P2G5N2_CLOBO</name>
<dbReference type="SUPFAM" id="SSF52200">
    <property type="entry name" value="Toll/Interleukin receptor TIR domain"/>
    <property type="match status" value="1"/>
</dbReference>
<comment type="caution">
    <text evidence="2">The sequence shown here is derived from an EMBL/GenBank/DDBJ whole genome shotgun (WGS) entry which is preliminary data.</text>
</comment>
<dbReference type="PROSITE" id="PS51534">
    <property type="entry name" value="SEFIR"/>
    <property type="match status" value="1"/>
</dbReference>
<dbReference type="AlphaFoldDB" id="A0A9P2G5N2"/>
<dbReference type="Pfam" id="PF08357">
    <property type="entry name" value="SEFIR"/>
    <property type="match status" value="1"/>
</dbReference>